<feature type="compositionally biased region" description="Basic and acidic residues" evidence="4">
    <location>
        <begin position="469"/>
        <end position="481"/>
    </location>
</feature>
<dbReference type="PANTHER" id="PTHR43105">
    <property type="entry name" value="RESPIRATORY NITRATE REDUCTASE"/>
    <property type="match status" value="1"/>
</dbReference>
<feature type="domain" description="Molybdopterin dinucleotide-binding" evidence="6">
    <location>
        <begin position="750"/>
        <end position="807"/>
    </location>
</feature>
<feature type="domain" description="Arsenite oxidase subunit AioA/Iodate reductase subunit IdrA 3Fe-4S cluster" evidence="7">
    <location>
        <begin position="26"/>
        <end position="121"/>
    </location>
</feature>
<dbReference type="GO" id="GO:0051536">
    <property type="term" value="F:iron-sulfur cluster binding"/>
    <property type="evidence" value="ECO:0007669"/>
    <property type="project" value="UniProtKB-KW"/>
</dbReference>
<gene>
    <name evidence="8" type="ORF">Ga0076813_10865</name>
</gene>
<keyword evidence="1" id="KW-0479">Metal-binding</keyword>
<feature type="domain" description="Molybdopterin oxidoreductase" evidence="5">
    <location>
        <begin position="140"/>
        <end position="616"/>
    </location>
</feature>
<evidence type="ECO:0000259" key="5">
    <source>
        <dbReference type="Pfam" id="PF00384"/>
    </source>
</evidence>
<organism evidence="8 9">
    <name type="scientific">endosymbiont of Ridgeia piscesae</name>
    <dbReference type="NCBI Taxonomy" id="54398"/>
    <lineage>
        <taxon>Bacteria</taxon>
        <taxon>Pseudomonadati</taxon>
        <taxon>Pseudomonadota</taxon>
        <taxon>Gammaproteobacteria</taxon>
        <taxon>sulfur-oxidizing symbionts</taxon>
    </lineage>
</organism>
<dbReference type="Gene3D" id="2.40.40.20">
    <property type="match status" value="1"/>
</dbReference>
<feature type="compositionally biased region" description="Basic and acidic residues" evidence="4">
    <location>
        <begin position="120"/>
        <end position="138"/>
    </location>
</feature>
<dbReference type="InterPro" id="IPR009010">
    <property type="entry name" value="Asp_de-COase-like_dom_sf"/>
</dbReference>
<dbReference type="InterPro" id="IPR050123">
    <property type="entry name" value="Prok_molybdopt-oxidoreductase"/>
</dbReference>
<evidence type="ECO:0000256" key="3">
    <source>
        <dbReference type="ARBA" id="ARBA00023014"/>
    </source>
</evidence>
<dbReference type="PATRIC" id="fig|54398.4.peg.1692"/>
<evidence type="ECO:0000259" key="6">
    <source>
        <dbReference type="Pfam" id="PF01568"/>
    </source>
</evidence>
<evidence type="ECO:0000256" key="2">
    <source>
        <dbReference type="ARBA" id="ARBA00023004"/>
    </source>
</evidence>
<feature type="region of interest" description="Disordered" evidence="4">
    <location>
        <begin position="115"/>
        <end position="142"/>
    </location>
</feature>
<dbReference type="RefSeq" id="WP_057956082.1">
    <property type="nucleotide sequence ID" value="NZ_KQ556906.1"/>
</dbReference>
<keyword evidence="2" id="KW-0408">Iron</keyword>
<accession>A0A0T5Z2J3</accession>
<dbReference type="GO" id="GO:0046872">
    <property type="term" value="F:metal ion binding"/>
    <property type="evidence" value="ECO:0007669"/>
    <property type="project" value="UniProtKB-KW"/>
</dbReference>
<sequence>MATKYYLPEDHTPLPPKSADVMTTCCDYCIVACGYKIYRWPVGAPDGGPKASENAFNTDFPSGPLQAWVAPTQHNVVMHKGRPHNVVIIPDKDSKVVNVGGDSSIRGGCIAQKCYNPDKPTNRQTDKPTNRQTDKPTNDRLTSPLVRINGTLQPVSWDFALDIAADVAKHVIKEHGANAYSVKTYSYQYFENTYAIKKFARRHIKTAAFTFHDTPSDVTSTPGFRDAGFDNFGPAYKDWGDADVLMICGTDPYETKTMIFTQFIKPAIDRGQKTIWLNVRETAGIAYAKSRGNALFLQVNPGTDTPVLGAISRIILENGWEDKDWIKHWVNDKWGSSSGFGQGTRNTPWQWRTTWGKFQTNGVYGKKGYKAWVMFQKEYEPEVAAKIAGLDAKDLYKAAEWLTGAGKARPKASFGIEKGFYWSNNTGNTNAISSIATICGAGGRPGQVVGRFGGHQRGGAGGGSYPRNRSPEKVPGRRRRSLDTDRWLYSGHTRMAHVIGTTWIQAMTGSNGLHAKFEELVTNNPNQVTSWEKDEIIKTLKARADSGGTVVIDQDIYLRDPIGARFADIIFPAATWGEEDLARANGERRIRLYQKFYDAPGDAKPDWWIIAGLAKRMGFEGFDWKDSNQVCEESSRSSRGNRKAYHMIKVAAHAEGKTLHQKLAELGTEGIQGPTFYNYETGELLGSVRLHNTTMTQEQIEKEGRTKGANMINKKGTHFNSQTGRVNIQKHPWSLYADYWEWMSPKEDELWHTNGRINEVWQSGFDDIERRAYITQRWPENFTEIHPDDAAVRGIESGDRVMLYSNRVPVHKNTIKGVHGKDFQFSELMKNGHIALEKGATTAIAIVTPHVKKGALYSYFITQGQPSNALQGRVVDNVSGNYNYKLGVCKIKNLGPSEYKDEFRTMSFAPRNIV</sequence>
<dbReference type="Pfam" id="PF00384">
    <property type="entry name" value="Molybdopterin"/>
    <property type="match status" value="1"/>
</dbReference>
<protein>
    <submittedName>
        <fullName evidence="8">Arsenite oxidase large subunit</fullName>
    </submittedName>
</protein>
<dbReference type="GO" id="GO:0003954">
    <property type="term" value="F:NADH dehydrogenase activity"/>
    <property type="evidence" value="ECO:0007669"/>
    <property type="project" value="TreeGrafter"/>
</dbReference>
<dbReference type="PANTHER" id="PTHR43105:SF10">
    <property type="entry name" value="NADH-QUINONE OXIDOREDUCTASE SUBUNIT G"/>
    <property type="match status" value="1"/>
</dbReference>
<dbReference type="GO" id="GO:0022904">
    <property type="term" value="P:respiratory electron transport chain"/>
    <property type="evidence" value="ECO:0007669"/>
    <property type="project" value="TreeGrafter"/>
</dbReference>
<proteinExistence type="predicted"/>
<feature type="compositionally biased region" description="Gly residues" evidence="4">
    <location>
        <begin position="451"/>
        <end position="464"/>
    </location>
</feature>
<dbReference type="STRING" id="54398.Ga0074115_11685"/>
<dbReference type="InterPro" id="IPR006656">
    <property type="entry name" value="Mopterin_OxRdtase"/>
</dbReference>
<evidence type="ECO:0000313" key="8">
    <source>
        <dbReference type="EMBL" id="KRT57111.1"/>
    </source>
</evidence>
<dbReference type="InterPro" id="IPR041632">
    <property type="entry name" value="AioA/IdrA_3Fe-4S"/>
</dbReference>
<dbReference type="SUPFAM" id="SSF53706">
    <property type="entry name" value="Formate dehydrogenase/DMSO reductase, domains 1-3"/>
    <property type="match status" value="1"/>
</dbReference>
<dbReference type="SUPFAM" id="SSF50692">
    <property type="entry name" value="ADC-like"/>
    <property type="match status" value="1"/>
</dbReference>
<evidence type="ECO:0000313" key="9">
    <source>
        <dbReference type="Proteomes" id="UP000051276"/>
    </source>
</evidence>
<comment type="caution">
    <text evidence="8">The sequence shown here is derived from an EMBL/GenBank/DDBJ whole genome shotgun (WGS) entry which is preliminary data.</text>
</comment>
<name>A0A0T5Z2J3_9GAMM</name>
<feature type="region of interest" description="Disordered" evidence="4">
    <location>
        <begin position="451"/>
        <end position="481"/>
    </location>
</feature>
<dbReference type="Pfam" id="PF18465">
    <property type="entry name" value="Rieske_3"/>
    <property type="match status" value="1"/>
</dbReference>
<evidence type="ECO:0000259" key="7">
    <source>
        <dbReference type="Pfam" id="PF18465"/>
    </source>
</evidence>
<dbReference type="InterPro" id="IPR006657">
    <property type="entry name" value="MoPterin_dinucl-bd_dom"/>
</dbReference>
<dbReference type="Gene3D" id="3.40.50.740">
    <property type="match status" value="1"/>
</dbReference>
<dbReference type="GO" id="GO:1990204">
    <property type="term" value="C:oxidoreductase complex"/>
    <property type="evidence" value="ECO:0007669"/>
    <property type="project" value="UniProtKB-ARBA"/>
</dbReference>
<dbReference type="Gene3D" id="3.30.200.200">
    <property type="match status" value="1"/>
</dbReference>
<evidence type="ECO:0000256" key="4">
    <source>
        <dbReference type="SAM" id="MobiDB-lite"/>
    </source>
</evidence>
<evidence type="ECO:0000256" key="1">
    <source>
        <dbReference type="ARBA" id="ARBA00022723"/>
    </source>
</evidence>
<dbReference type="EMBL" id="LMXI01000608">
    <property type="protein sequence ID" value="KRT57111.1"/>
    <property type="molecule type" value="Genomic_DNA"/>
</dbReference>
<dbReference type="AlphaFoldDB" id="A0A0T5Z2J3"/>
<keyword evidence="3" id="KW-0411">Iron-sulfur</keyword>
<dbReference type="GO" id="GO:0043546">
    <property type="term" value="F:molybdopterin cofactor binding"/>
    <property type="evidence" value="ECO:0007669"/>
    <property type="project" value="InterPro"/>
</dbReference>
<reference evidence="8 9" key="1">
    <citation type="submission" date="2015-11" db="EMBL/GenBank/DDBJ databases">
        <title>The genome of Candidatus Endoriftia persephone in Ridgeia piscesae and population structure of the North Eastern Pacific vestimentiferan symbionts.</title>
        <authorList>
            <person name="Perez M."/>
            <person name="Juniper K.S."/>
        </authorList>
    </citation>
    <scope>NUCLEOTIDE SEQUENCE [LARGE SCALE GENOMIC DNA]</scope>
    <source>
        <strain evidence="8">Ind10</strain>
    </source>
</reference>
<dbReference type="Gene3D" id="3.40.228.10">
    <property type="entry name" value="Dimethylsulfoxide Reductase, domain 2"/>
    <property type="match status" value="1"/>
</dbReference>
<dbReference type="Proteomes" id="UP000051276">
    <property type="component" value="Unassembled WGS sequence"/>
</dbReference>
<dbReference type="GO" id="GO:0016020">
    <property type="term" value="C:membrane"/>
    <property type="evidence" value="ECO:0007669"/>
    <property type="project" value="TreeGrafter"/>
</dbReference>
<dbReference type="Pfam" id="PF01568">
    <property type="entry name" value="Molydop_binding"/>
    <property type="match status" value="1"/>
</dbReference>